<dbReference type="Gene3D" id="1.10.287.1080">
    <property type="entry name" value="MazG-like"/>
    <property type="match status" value="1"/>
</dbReference>
<keyword evidence="2" id="KW-0418">Kinase</keyword>
<protein>
    <submittedName>
        <fullName evidence="2">Nucelotide kinase</fullName>
    </submittedName>
</protein>
<keyword evidence="2" id="KW-0808">Transferase</keyword>
<accession>A0A8S5N5M2</accession>
<evidence type="ECO:0000256" key="1">
    <source>
        <dbReference type="SAM" id="Coils"/>
    </source>
</evidence>
<name>A0A8S5N5M2_9CAUD</name>
<dbReference type="GO" id="GO:0016301">
    <property type="term" value="F:kinase activity"/>
    <property type="evidence" value="ECO:0007669"/>
    <property type="project" value="UniProtKB-KW"/>
</dbReference>
<dbReference type="CDD" id="cd11539">
    <property type="entry name" value="NTP-PPase_u2"/>
    <property type="match status" value="1"/>
</dbReference>
<dbReference type="Pfam" id="PF11753">
    <property type="entry name" value="DUF3310"/>
    <property type="match status" value="1"/>
</dbReference>
<dbReference type="SUPFAM" id="SSF101386">
    <property type="entry name" value="all-alpha NTP pyrophosphatases"/>
    <property type="match status" value="1"/>
</dbReference>
<keyword evidence="1" id="KW-0175">Coiled coil</keyword>
<reference evidence="2" key="1">
    <citation type="journal article" date="2021" name="Proc. Natl. Acad. Sci. U.S.A.">
        <title>A Catalog of Tens of Thousands of Viruses from Human Metagenomes Reveals Hidden Associations with Chronic Diseases.</title>
        <authorList>
            <person name="Tisza M.J."/>
            <person name="Buck C.B."/>
        </authorList>
    </citation>
    <scope>NUCLEOTIDE SEQUENCE</scope>
    <source>
        <strain evidence="2">Ctlzn3</strain>
    </source>
</reference>
<feature type="coiled-coil region" evidence="1">
    <location>
        <begin position="23"/>
        <end position="58"/>
    </location>
</feature>
<dbReference type="EMBL" id="BK015076">
    <property type="protein sequence ID" value="DAD90037.1"/>
    <property type="molecule type" value="Genomic_DNA"/>
</dbReference>
<organism evidence="2">
    <name type="scientific">Siphoviridae sp. ctlzn3</name>
    <dbReference type="NCBI Taxonomy" id="2826450"/>
    <lineage>
        <taxon>Viruses</taxon>
        <taxon>Duplodnaviria</taxon>
        <taxon>Heunggongvirae</taxon>
        <taxon>Uroviricota</taxon>
        <taxon>Caudoviricetes</taxon>
    </lineage>
</organism>
<sequence>MINKELKFIADYYGLENQLGKCIEELNELVEALSCKNIDHVQEEVADVENMLEQIKYLLGLSDYSIRCIRLGKTFRQLTRMVNQDPSIAVKIQALRTADNKEPGYDSVNEPKHYKLDGLDIESIDVIRAVLGENGFKAFCRGNALKYLIRADNKGGLEDLEKARVYLSWEIDGRNPNESKTKTYEEK</sequence>
<evidence type="ECO:0000313" key="2">
    <source>
        <dbReference type="EMBL" id="DAD90037.1"/>
    </source>
</evidence>
<dbReference type="InterPro" id="IPR021739">
    <property type="entry name" value="SaV-like"/>
</dbReference>
<proteinExistence type="predicted"/>